<proteinExistence type="predicted"/>
<feature type="domain" description="N-acetyltransferase" evidence="1">
    <location>
        <begin position="7"/>
        <end position="140"/>
    </location>
</feature>
<dbReference type="SUPFAM" id="SSF55729">
    <property type="entry name" value="Acyl-CoA N-acyltransferases (Nat)"/>
    <property type="match status" value="1"/>
</dbReference>
<dbReference type="CDD" id="cd04301">
    <property type="entry name" value="NAT_SF"/>
    <property type="match status" value="1"/>
</dbReference>
<comment type="caution">
    <text evidence="2">The sequence shown here is derived from an EMBL/GenBank/DDBJ whole genome shotgun (WGS) entry which is preliminary data.</text>
</comment>
<dbReference type="GO" id="GO:0016747">
    <property type="term" value="F:acyltransferase activity, transferring groups other than amino-acyl groups"/>
    <property type="evidence" value="ECO:0007669"/>
    <property type="project" value="InterPro"/>
</dbReference>
<sequence>MTGTISYTWRDPITDEEMADLVRSHGGNAVAGWWSRIKEHSLGWVGARDGEGALVGFVNVAWDGGDHAFLIDTKTRGSCQRRGIGTALVRHAVVHARAAGCEWLHVDFEPGLRGFYVDACGFRPTDAGLIHLPSTGESRR</sequence>
<dbReference type="Pfam" id="PF00583">
    <property type="entry name" value="Acetyltransf_1"/>
    <property type="match status" value="1"/>
</dbReference>
<keyword evidence="2" id="KW-0808">Transferase</keyword>
<dbReference type="Gene3D" id="3.40.630.30">
    <property type="match status" value="1"/>
</dbReference>
<organism evidence="2 3">
    <name type="scientific">Streptomyces shenzhenensis</name>
    <dbReference type="NCBI Taxonomy" id="943815"/>
    <lineage>
        <taxon>Bacteria</taxon>
        <taxon>Bacillati</taxon>
        <taxon>Actinomycetota</taxon>
        <taxon>Actinomycetes</taxon>
        <taxon>Kitasatosporales</taxon>
        <taxon>Streptomycetaceae</taxon>
        <taxon>Streptomyces</taxon>
    </lineage>
</organism>
<dbReference type="InterPro" id="IPR000182">
    <property type="entry name" value="GNAT_dom"/>
</dbReference>
<evidence type="ECO:0000259" key="1">
    <source>
        <dbReference type="PROSITE" id="PS51186"/>
    </source>
</evidence>
<dbReference type="AlphaFoldDB" id="A0A3M0I3P2"/>
<gene>
    <name evidence="2" type="ORF">CTZ28_38955</name>
</gene>
<evidence type="ECO:0000313" key="2">
    <source>
        <dbReference type="EMBL" id="RMB80709.1"/>
    </source>
</evidence>
<keyword evidence="3" id="KW-1185">Reference proteome</keyword>
<dbReference type="OrthoDB" id="4549080at2"/>
<dbReference type="EMBL" id="PENI01000039">
    <property type="protein sequence ID" value="RMB80709.1"/>
    <property type="molecule type" value="Genomic_DNA"/>
</dbReference>
<reference evidence="2 3" key="1">
    <citation type="submission" date="2017-11" db="EMBL/GenBank/DDBJ databases">
        <title>Draft genome of actinobacteria isolated from guarana (Paullinia cupana (Mart.) Ducke.</title>
        <authorList>
            <person name="Siqueira K.A."/>
            <person name="Liotti R.G."/>
            <person name="Mendes T.A.O."/>
            <person name="Soares M.A."/>
        </authorList>
    </citation>
    <scope>NUCLEOTIDE SEQUENCE [LARGE SCALE GENOMIC DNA]</scope>
    <source>
        <strain evidence="2 3">193</strain>
    </source>
</reference>
<name>A0A3M0I3P2_9ACTN</name>
<accession>A0A3M0I3P2</accession>
<protein>
    <submittedName>
        <fullName evidence="2">GNAT family N-acetyltransferase</fullName>
    </submittedName>
</protein>
<dbReference type="PROSITE" id="PS51186">
    <property type="entry name" value="GNAT"/>
    <property type="match status" value="1"/>
</dbReference>
<dbReference type="RefSeq" id="WP_121894535.1">
    <property type="nucleotide sequence ID" value="NZ_PENI01000039.1"/>
</dbReference>
<dbReference type="InterPro" id="IPR016181">
    <property type="entry name" value="Acyl_CoA_acyltransferase"/>
</dbReference>
<dbReference type="Proteomes" id="UP000270471">
    <property type="component" value="Unassembled WGS sequence"/>
</dbReference>
<evidence type="ECO:0000313" key="3">
    <source>
        <dbReference type="Proteomes" id="UP000270471"/>
    </source>
</evidence>